<name>A0AAN7TAL1_9PEZI</name>
<evidence type="ECO:0000256" key="5">
    <source>
        <dbReference type="ARBA" id="ARBA00012744"/>
    </source>
</evidence>
<protein>
    <recommendedName>
        <fullName evidence="5 14">beta-glucosidase</fullName>
        <ecNumber evidence="5 14">3.2.1.21</ecNumber>
    </recommendedName>
</protein>
<dbReference type="Gene3D" id="3.40.50.1700">
    <property type="entry name" value="Glycoside hydrolase family 3 C-terminal domain"/>
    <property type="match status" value="1"/>
</dbReference>
<accession>A0AAN7TAL1</accession>
<dbReference type="InterPro" id="IPR050288">
    <property type="entry name" value="Cellulose_deg_GH3"/>
</dbReference>
<dbReference type="GO" id="GO:0005576">
    <property type="term" value="C:extracellular region"/>
    <property type="evidence" value="ECO:0007669"/>
    <property type="project" value="UniProtKB-SubCell"/>
</dbReference>
<evidence type="ECO:0000256" key="1">
    <source>
        <dbReference type="ARBA" id="ARBA00000448"/>
    </source>
</evidence>
<feature type="chain" id="PRO_5042913528" description="beta-glucosidase" evidence="15">
    <location>
        <begin position="21"/>
        <end position="808"/>
    </location>
</feature>
<comment type="pathway">
    <text evidence="3 14">Glycan metabolism; cellulose degradation.</text>
</comment>
<dbReference type="PRINTS" id="PR00133">
    <property type="entry name" value="GLHYDRLASE3"/>
</dbReference>
<dbReference type="GO" id="GO:0008422">
    <property type="term" value="F:beta-glucosidase activity"/>
    <property type="evidence" value="ECO:0007669"/>
    <property type="project" value="UniProtKB-EC"/>
</dbReference>
<keyword evidence="12 14" id="KW-0326">Glycosidase</keyword>
<evidence type="ECO:0000256" key="11">
    <source>
        <dbReference type="ARBA" id="ARBA00023277"/>
    </source>
</evidence>
<dbReference type="SMART" id="SM01217">
    <property type="entry name" value="Fn3_like"/>
    <property type="match status" value="1"/>
</dbReference>
<evidence type="ECO:0000256" key="7">
    <source>
        <dbReference type="ARBA" id="ARBA00022729"/>
    </source>
</evidence>
<gene>
    <name evidence="17" type="ORF">LTR62_008755</name>
</gene>
<evidence type="ECO:0000256" key="12">
    <source>
        <dbReference type="ARBA" id="ARBA00023295"/>
    </source>
</evidence>
<comment type="caution">
    <text evidence="17">The sequence shown here is derived from an EMBL/GenBank/DDBJ whole genome shotgun (WGS) entry which is preliminary data.</text>
</comment>
<feature type="domain" description="Fibronectin type III-like" evidence="16">
    <location>
        <begin position="732"/>
        <end position="797"/>
    </location>
</feature>
<evidence type="ECO:0000256" key="2">
    <source>
        <dbReference type="ARBA" id="ARBA00004613"/>
    </source>
</evidence>
<keyword evidence="9" id="KW-0136">Cellulose degradation</keyword>
<evidence type="ECO:0000256" key="6">
    <source>
        <dbReference type="ARBA" id="ARBA00022525"/>
    </source>
</evidence>
<keyword evidence="13 14" id="KW-0624">Polysaccharide degradation</keyword>
<keyword evidence="11 14" id="KW-0119">Carbohydrate metabolism</keyword>
<evidence type="ECO:0000256" key="8">
    <source>
        <dbReference type="ARBA" id="ARBA00022801"/>
    </source>
</evidence>
<dbReference type="InterPro" id="IPR019800">
    <property type="entry name" value="Glyco_hydro_3_AS"/>
</dbReference>
<dbReference type="EMBL" id="JAVRRL010000095">
    <property type="protein sequence ID" value="KAK5108101.1"/>
    <property type="molecule type" value="Genomic_DNA"/>
</dbReference>
<dbReference type="PANTHER" id="PTHR42715">
    <property type="entry name" value="BETA-GLUCOSIDASE"/>
    <property type="match status" value="1"/>
</dbReference>
<evidence type="ECO:0000256" key="9">
    <source>
        <dbReference type="ARBA" id="ARBA00023001"/>
    </source>
</evidence>
<feature type="signal peptide" evidence="15">
    <location>
        <begin position="1"/>
        <end position="20"/>
    </location>
</feature>
<dbReference type="PROSITE" id="PS00775">
    <property type="entry name" value="GLYCOSYL_HYDROL_F3"/>
    <property type="match status" value="1"/>
</dbReference>
<dbReference type="PANTHER" id="PTHR42715:SF5">
    <property type="entry name" value="BETA-GLUCOSIDASE M-RELATED"/>
    <property type="match status" value="1"/>
</dbReference>
<dbReference type="InterPro" id="IPR036881">
    <property type="entry name" value="Glyco_hydro_3_C_sf"/>
</dbReference>
<dbReference type="SUPFAM" id="SSF51445">
    <property type="entry name" value="(Trans)glycosidases"/>
    <property type="match status" value="1"/>
</dbReference>
<dbReference type="Pfam" id="PF01915">
    <property type="entry name" value="Glyco_hydro_3_C"/>
    <property type="match status" value="1"/>
</dbReference>
<keyword evidence="8 14" id="KW-0378">Hydrolase</keyword>
<dbReference type="SUPFAM" id="SSF52279">
    <property type="entry name" value="Beta-D-glucan exohydrolase, C-terminal domain"/>
    <property type="match status" value="1"/>
</dbReference>
<evidence type="ECO:0000259" key="16">
    <source>
        <dbReference type="SMART" id="SM01217"/>
    </source>
</evidence>
<proteinExistence type="inferred from homology"/>
<evidence type="ECO:0000256" key="4">
    <source>
        <dbReference type="ARBA" id="ARBA00005336"/>
    </source>
</evidence>
<evidence type="ECO:0000313" key="17">
    <source>
        <dbReference type="EMBL" id="KAK5108101.1"/>
    </source>
</evidence>
<evidence type="ECO:0000256" key="10">
    <source>
        <dbReference type="ARBA" id="ARBA00023180"/>
    </source>
</evidence>
<dbReference type="InterPro" id="IPR002772">
    <property type="entry name" value="Glyco_hydro_3_C"/>
</dbReference>
<keyword evidence="10" id="KW-0325">Glycoprotein</keyword>
<dbReference type="InterPro" id="IPR017853">
    <property type="entry name" value="GH"/>
</dbReference>
<evidence type="ECO:0000256" key="3">
    <source>
        <dbReference type="ARBA" id="ARBA00004987"/>
    </source>
</evidence>
<evidence type="ECO:0000256" key="14">
    <source>
        <dbReference type="RuleBase" id="RU361161"/>
    </source>
</evidence>
<dbReference type="Proteomes" id="UP001310890">
    <property type="component" value="Unassembled WGS sequence"/>
</dbReference>
<evidence type="ECO:0000256" key="15">
    <source>
        <dbReference type="SAM" id="SignalP"/>
    </source>
</evidence>
<dbReference type="FunFam" id="3.20.20.300:FF:000002">
    <property type="entry name" value="Probable beta-glucosidase"/>
    <property type="match status" value="1"/>
</dbReference>
<dbReference type="Gene3D" id="3.20.20.300">
    <property type="entry name" value="Glycoside hydrolase, family 3, N-terminal domain"/>
    <property type="match status" value="1"/>
</dbReference>
<comment type="subcellular location">
    <subcellularLocation>
        <location evidence="2">Secreted</location>
    </subcellularLocation>
</comment>
<reference evidence="17" key="1">
    <citation type="submission" date="2023-08" db="EMBL/GenBank/DDBJ databases">
        <title>Black Yeasts Isolated from many extreme environments.</title>
        <authorList>
            <person name="Coleine C."/>
            <person name="Stajich J.E."/>
            <person name="Selbmann L."/>
        </authorList>
    </citation>
    <scope>NUCLEOTIDE SEQUENCE</scope>
    <source>
        <strain evidence="17">CCFEE 5401</strain>
    </source>
</reference>
<dbReference type="InterPro" id="IPR013783">
    <property type="entry name" value="Ig-like_fold"/>
</dbReference>
<evidence type="ECO:0000256" key="13">
    <source>
        <dbReference type="ARBA" id="ARBA00023326"/>
    </source>
</evidence>
<dbReference type="EC" id="3.2.1.21" evidence="5 14"/>
<evidence type="ECO:0000313" key="18">
    <source>
        <dbReference type="Proteomes" id="UP001310890"/>
    </source>
</evidence>
<organism evidence="17 18">
    <name type="scientific">Meristemomyces frigidus</name>
    <dbReference type="NCBI Taxonomy" id="1508187"/>
    <lineage>
        <taxon>Eukaryota</taxon>
        <taxon>Fungi</taxon>
        <taxon>Dikarya</taxon>
        <taxon>Ascomycota</taxon>
        <taxon>Pezizomycotina</taxon>
        <taxon>Dothideomycetes</taxon>
        <taxon>Dothideomycetidae</taxon>
        <taxon>Mycosphaerellales</taxon>
        <taxon>Teratosphaeriaceae</taxon>
        <taxon>Meristemomyces</taxon>
    </lineage>
</organism>
<dbReference type="Gene3D" id="2.60.40.10">
    <property type="entry name" value="Immunoglobulins"/>
    <property type="match status" value="1"/>
</dbReference>
<dbReference type="Pfam" id="PF14310">
    <property type="entry name" value="Fn3-like"/>
    <property type="match status" value="1"/>
</dbReference>
<keyword evidence="7 15" id="KW-0732">Signal</keyword>
<dbReference type="AlphaFoldDB" id="A0AAN7TAL1"/>
<dbReference type="InterPro" id="IPR026891">
    <property type="entry name" value="Fn3-like"/>
</dbReference>
<dbReference type="GO" id="GO:0030245">
    <property type="term" value="P:cellulose catabolic process"/>
    <property type="evidence" value="ECO:0007669"/>
    <property type="project" value="UniProtKB-KW"/>
</dbReference>
<keyword evidence="6" id="KW-0964">Secreted</keyword>
<comment type="catalytic activity">
    <reaction evidence="1 14">
        <text>Hydrolysis of terminal, non-reducing beta-D-glucosyl residues with release of beta-D-glucose.</text>
        <dbReference type="EC" id="3.2.1.21"/>
    </reaction>
</comment>
<sequence>MKLTTSLLAIGLALIEFTSGQNLTKAELANLEHYWSYGRSAPVYPTPQSSGLGEWSSAYAKAKALVAQMTNFEKNNITYGQASTTGCSGVSGSVPRLGFPGLCLADSGNGVRGTDGVNGWPSGIHVGASWNTDLAYDRALYMGAEFKNKGVSVALGPVVGPLGKIAKGGRNWEGFSNDPYLTGKLAYETVQGLEKNVMSCVKHFIGNEQETNRVPPALLPTAYNQSLSSNIDPKTEHELYIWPFQDAIRAGAGAVMCSYNRYNNSYGCQNSYSQNGLLKGELGFQGFVVSDWGAQRTGIASADAGLDMAMPGSSYWQNGNLSQAVSNGTLSQSRLDDIATRIISTWYRLEELNSPAFSNPGFGLPASLNLPHVLVDARDPASDPTILQGAVEGHVLVKNVDNTLPLNKPKYLSLFGYDGVAALRNTPNAGTKWGFGLENTQVYPNGTVWPDAFLFATFLSSEPAGTTGPGIALNGTMITGGGSGSTTPAYIDAPFDAFQRQAYQDRTLLSWNFVEFNLTGKVDPASDHCVVFINAQSSEGWDRPYLSDDESDLMVNNVAAQCKSTIVVIHSAGLRLVDGFVNNPNVTAIIYAHLPGQDSGRALLEVMYGVQSPSGRLPYTVAKQATDYGALENPTLPVGVEYYTQDNYTEGVYIDYKHFIAQNITPRFEFGYGLTYSTFSYSSLAISPAKNANTAYLAPNSTLAEGGPTSLWETLYTATFCVQNTGNVTAAEVPQLYVGIPGGPPRVLRGFGKASLQAGAESTFTFALNRRDLSAWVPGLGWVLQKGEYPVYVGKSVLDIQLRGSLTV</sequence>
<dbReference type="InterPro" id="IPR036962">
    <property type="entry name" value="Glyco_hydro_3_N_sf"/>
</dbReference>
<dbReference type="InterPro" id="IPR001764">
    <property type="entry name" value="Glyco_hydro_3_N"/>
</dbReference>
<dbReference type="Pfam" id="PF00933">
    <property type="entry name" value="Glyco_hydro_3"/>
    <property type="match status" value="1"/>
</dbReference>
<comment type="similarity">
    <text evidence="4 14">Belongs to the glycosyl hydrolase 3 family.</text>
</comment>